<evidence type="ECO:0000256" key="3">
    <source>
        <dbReference type="ARBA" id="ARBA00023136"/>
    </source>
</evidence>
<evidence type="ECO:0000256" key="5">
    <source>
        <dbReference type="ARBA" id="ARBA00023288"/>
    </source>
</evidence>
<comment type="caution">
    <text evidence="6">The sequence shown here is derived from an EMBL/GenBank/DDBJ whole genome shotgun (WGS) entry which is preliminary data.</text>
</comment>
<evidence type="ECO:0000256" key="2">
    <source>
        <dbReference type="ARBA" id="ARBA00022729"/>
    </source>
</evidence>
<dbReference type="AlphaFoldDB" id="A0A644ZP87"/>
<dbReference type="SUPFAM" id="SSF53850">
    <property type="entry name" value="Periplasmic binding protein-like II"/>
    <property type="match status" value="1"/>
</dbReference>
<dbReference type="GO" id="GO:0016020">
    <property type="term" value="C:membrane"/>
    <property type="evidence" value="ECO:0007669"/>
    <property type="project" value="UniProtKB-SubCell"/>
</dbReference>
<keyword evidence="4" id="KW-0564">Palmitate</keyword>
<proteinExistence type="predicted"/>
<dbReference type="InterPro" id="IPR004872">
    <property type="entry name" value="Lipoprotein_NlpA"/>
</dbReference>
<dbReference type="EMBL" id="VSSQ01008646">
    <property type="protein sequence ID" value="MPM39454.1"/>
    <property type="molecule type" value="Genomic_DNA"/>
</dbReference>
<keyword evidence="2" id="KW-0732">Signal</keyword>
<dbReference type="PROSITE" id="PS51257">
    <property type="entry name" value="PROKAR_LIPOPROTEIN"/>
    <property type="match status" value="1"/>
</dbReference>
<dbReference type="Gene3D" id="3.40.190.10">
    <property type="entry name" value="Periplasmic binding protein-like II"/>
    <property type="match status" value="2"/>
</dbReference>
<evidence type="ECO:0000256" key="4">
    <source>
        <dbReference type="ARBA" id="ARBA00023139"/>
    </source>
</evidence>
<sequence>MGKIKKLLSLLLVCVLALSMSACQVKPAESPDVPSNGEIAEANKPAEKKTVKIGCVSATEPAADLMKTALEGTGVEVEVVVFDGNNLPAEALNAGDIDGLFCNSLKWMKTFNDINKANLTMPMPYYYSYSGLYSTKWKSPEEFPNGAKIIIAQGLANIDGCLTMLEDTGLIKLSDKPSENNFYSFLDIVENARNIEIIPTELTTTMSSIDDVDAVIASAVIVRDSGKLDPSSHMAISKKENMTPQGLIVRSEDENADWVKLTVEKMQTEACYKTFNEAFGGTFILYSEIDKYFK</sequence>
<keyword evidence="3" id="KW-0472">Membrane</keyword>
<evidence type="ECO:0008006" key="7">
    <source>
        <dbReference type="Google" id="ProtNLM"/>
    </source>
</evidence>
<evidence type="ECO:0000313" key="6">
    <source>
        <dbReference type="EMBL" id="MPM39454.1"/>
    </source>
</evidence>
<accession>A0A644ZP87</accession>
<dbReference type="PANTHER" id="PTHR30429:SF1">
    <property type="entry name" value="D-METHIONINE-BINDING LIPOPROTEIN METQ-RELATED"/>
    <property type="match status" value="1"/>
</dbReference>
<dbReference type="Pfam" id="PF03180">
    <property type="entry name" value="Lipoprotein_9"/>
    <property type="match status" value="1"/>
</dbReference>
<reference evidence="6" key="1">
    <citation type="submission" date="2019-08" db="EMBL/GenBank/DDBJ databases">
        <authorList>
            <person name="Kucharzyk K."/>
            <person name="Murdoch R.W."/>
            <person name="Higgins S."/>
            <person name="Loffler F."/>
        </authorList>
    </citation>
    <scope>NUCLEOTIDE SEQUENCE</scope>
</reference>
<evidence type="ECO:0000256" key="1">
    <source>
        <dbReference type="ARBA" id="ARBA00004635"/>
    </source>
</evidence>
<name>A0A644ZP87_9ZZZZ</name>
<dbReference type="PANTHER" id="PTHR30429">
    <property type="entry name" value="D-METHIONINE-BINDING LIPOPROTEIN METQ"/>
    <property type="match status" value="1"/>
</dbReference>
<gene>
    <name evidence="6" type="ORF">SDC9_86087</name>
</gene>
<protein>
    <recommendedName>
        <fullName evidence="7">D-methionine-binding lipoprotein MetQ</fullName>
    </recommendedName>
</protein>
<keyword evidence="5" id="KW-0449">Lipoprotein</keyword>
<organism evidence="6">
    <name type="scientific">bioreactor metagenome</name>
    <dbReference type="NCBI Taxonomy" id="1076179"/>
    <lineage>
        <taxon>unclassified sequences</taxon>
        <taxon>metagenomes</taxon>
        <taxon>ecological metagenomes</taxon>
    </lineage>
</organism>
<comment type="subcellular location">
    <subcellularLocation>
        <location evidence="1">Membrane</location>
        <topology evidence="1">Lipid-anchor</topology>
    </subcellularLocation>
</comment>